<sequence>MGAPDPLERPAMEKPATWQDVATALAELEQRQVAMRSKISSLQSLSSIRAEEVQALRQQNAKDQNGLKLAYAARAAQMQRQSRALMSQAMRAGRQAQRSRSLAARATVAAKEARSELGELRGALRGLEVALDAKTQETQKCRKECSKLRTDLRHMEQKAAMDALQLQRRDVVLGESAVVLRHFLCRVPPYPSRRWHSRKAENTSNAG</sequence>
<organism evidence="1 2">
    <name type="scientific">Symbiodinium necroappetens</name>
    <dbReference type="NCBI Taxonomy" id="1628268"/>
    <lineage>
        <taxon>Eukaryota</taxon>
        <taxon>Sar</taxon>
        <taxon>Alveolata</taxon>
        <taxon>Dinophyceae</taxon>
        <taxon>Suessiales</taxon>
        <taxon>Symbiodiniaceae</taxon>
        <taxon>Symbiodinium</taxon>
    </lineage>
</organism>
<evidence type="ECO:0000313" key="1">
    <source>
        <dbReference type="EMBL" id="CAE7777576.1"/>
    </source>
</evidence>
<dbReference type="Proteomes" id="UP000601435">
    <property type="component" value="Unassembled WGS sequence"/>
</dbReference>
<protein>
    <submittedName>
        <fullName evidence="1">Uncharacterized protein</fullName>
    </submittedName>
</protein>
<dbReference type="EMBL" id="CAJNJA010041753">
    <property type="protein sequence ID" value="CAE7777576.1"/>
    <property type="molecule type" value="Genomic_DNA"/>
</dbReference>
<comment type="caution">
    <text evidence="1">The sequence shown here is derived from an EMBL/GenBank/DDBJ whole genome shotgun (WGS) entry which is preliminary data.</text>
</comment>
<evidence type="ECO:0000313" key="2">
    <source>
        <dbReference type="Proteomes" id="UP000601435"/>
    </source>
</evidence>
<accession>A0A812YIG8</accession>
<dbReference type="AlphaFoldDB" id="A0A812YIG8"/>
<name>A0A812YIG8_9DINO</name>
<dbReference type="OrthoDB" id="444737at2759"/>
<proteinExistence type="predicted"/>
<reference evidence="1" key="1">
    <citation type="submission" date="2021-02" db="EMBL/GenBank/DDBJ databases">
        <authorList>
            <person name="Dougan E. K."/>
            <person name="Rhodes N."/>
            <person name="Thang M."/>
            <person name="Chan C."/>
        </authorList>
    </citation>
    <scope>NUCLEOTIDE SEQUENCE</scope>
</reference>
<keyword evidence="2" id="KW-1185">Reference proteome</keyword>
<gene>
    <name evidence="1" type="ORF">SNEC2469_LOCUS22763</name>
</gene>